<dbReference type="AlphaFoldDB" id="A0A0M9GA32"/>
<evidence type="ECO:0000256" key="3">
    <source>
        <dbReference type="ARBA" id="ARBA00022833"/>
    </source>
</evidence>
<feature type="region of interest" description="Disordered" evidence="5">
    <location>
        <begin position="490"/>
        <end position="522"/>
    </location>
</feature>
<feature type="compositionally biased region" description="Basic and acidic residues" evidence="5">
    <location>
        <begin position="314"/>
        <end position="325"/>
    </location>
</feature>
<reference evidence="7 8" key="1">
    <citation type="submission" date="2015-07" db="EMBL/GenBank/DDBJ databases">
        <title>High-quality genome of monoxenous trypanosomatid Leptomonas pyrrhocoris.</title>
        <authorList>
            <person name="Flegontov P."/>
            <person name="Butenko A."/>
            <person name="Firsov S."/>
            <person name="Vlcek C."/>
            <person name="Logacheva M.D."/>
            <person name="Field M."/>
            <person name="Filatov D."/>
            <person name="Flegontova O."/>
            <person name="Gerasimov E."/>
            <person name="Jackson A.P."/>
            <person name="Kelly S."/>
            <person name="Opperdoes F."/>
            <person name="O'Reilly A."/>
            <person name="Votypka J."/>
            <person name="Yurchenko V."/>
            <person name="Lukes J."/>
        </authorList>
    </citation>
    <scope>NUCLEOTIDE SEQUENCE [LARGE SCALE GENOMIC DNA]</scope>
    <source>
        <strain evidence="7">H10</strain>
    </source>
</reference>
<dbReference type="PROSITE" id="PS50089">
    <property type="entry name" value="ZF_RING_2"/>
    <property type="match status" value="1"/>
</dbReference>
<feature type="region of interest" description="Disordered" evidence="5">
    <location>
        <begin position="296"/>
        <end position="334"/>
    </location>
</feature>
<evidence type="ECO:0000313" key="7">
    <source>
        <dbReference type="EMBL" id="KPA85933.1"/>
    </source>
</evidence>
<feature type="compositionally biased region" description="Low complexity" evidence="5">
    <location>
        <begin position="456"/>
        <end position="470"/>
    </location>
</feature>
<feature type="compositionally biased region" description="Polar residues" evidence="5">
    <location>
        <begin position="884"/>
        <end position="902"/>
    </location>
</feature>
<dbReference type="PROSITE" id="PS00518">
    <property type="entry name" value="ZF_RING_1"/>
    <property type="match status" value="1"/>
</dbReference>
<feature type="region of interest" description="Disordered" evidence="5">
    <location>
        <begin position="1178"/>
        <end position="1232"/>
    </location>
</feature>
<feature type="compositionally biased region" description="Polar residues" evidence="5">
    <location>
        <begin position="494"/>
        <end position="508"/>
    </location>
</feature>
<feature type="region of interest" description="Disordered" evidence="5">
    <location>
        <begin position="428"/>
        <end position="470"/>
    </location>
</feature>
<dbReference type="OMA" id="LGPAFKW"/>
<feature type="region of interest" description="Disordered" evidence="5">
    <location>
        <begin position="882"/>
        <end position="902"/>
    </location>
</feature>
<feature type="compositionally biased region" description="Polar residues" evidence="5">
    <location>
        <begin position="191"/>
        <end position="200"/>
    </location>
</feature>
<feature type="region of interest" description="Disordered" evidence="5">
    <location>
        <begin position="1014"/>
        <end position="1037"/>
    </location>
</feature>
<dbReference type="VEuPathDB" id="TriTrypDB:LpyrH10_01_2350"/>
<name>A0A0M9GA32_LEPPY</name>
<dbReference type="GO" id="GO:0008270">
    <property type="term" value="F:zinc ion binding"/>
    <property type="evidence" value="ECO:0007669"/>
    <property type="project" value="UniProtKB-KW"/>
</dbReference>
<protein>
    <submittedName>
        <fullName evidence="7">RING finger protein conserved</fullName>
    </submittedName>
</protein>
<comment type="caution">
    <text evidence="7">The sequence shown here is derived from an EMBL/GenBank/DDBJ whole genome shotgun (WGS) entry which is preliminary data.</text>
</comment>
<keyword evidence="3" id="KW-0862">Zinc</keyword>
<feature type="region of interest" description="Disordered" evidence="5">
    <location>
        <begin position="349"/>
        <end position="382"/>
    </location>
</feature>
<evidence type="ECO:0000256" key="4">
    <source>
        <dbReference type="PROSITE-ProRule" id="PRU00175"/>
    </source>
</evidence>
<feature type="compositionally biased region" description="Low complexity" evidence="5">
    <location>
        <begin position="1213"/>
        <end position="1226"/>
    </location>
</feature>
<feature type="region of interest" description="Disordered" evidence="5">
    <location>
        <begin position="1247"/>
        <end position="1274"/>
    </location>
</feature>
<dbReference type="InterPro" id="IPR001841">
    <property type="entry name" value="Znf_RING"/>
</dbReference>
<feature type="compositionally biased region" description="Basic and acidic residues" evidence="5">
    <location>
        <begin position="940"/>
        <end position="957"/>
    </location>
</feature>
<evidence type="ECO:0000256" key="5">
    <source>
        <dbReference type="SAM" id="MobiDB-lite"/>
    </source>
</evidence>
<accession>A0A0M9GA32</accession>
<evidence type="ECO:0000259" key="6">
    <source>
        <dbReference type="PROSITE" id="PS50089"/>
    </source>
</evidence>
<keyword evidence="2 4" id="KW-0863">Zinc-finger</keyword>
<sequence>MVSSTPPSPSIAPSSPLQSGASCDRTSRSSPRPTLAHSPTAPSLVSFSFSQLFSYHDAPHADEDPVAWKNNAVTSPTTVSTREVALCAATSNTPSSSGPTFSFEDCVRFKLCLTCALCGRLLRHQPAVIETCGHCFCYDCVNTAVEDGCVPLVQQWPWSRLSGEVEAAAARWAAATAAKREEESVQEPRTAVTTSDTKSPGRSGGNEEDDVVVTAVTPTRAGPPSPFAAANAVEAPPSRPRKLRKVRQKCPLCLGPAFKWMLVTVPSVAELCTQLSVAYPALEEVLSQLADSSDGSCSVGVAVHNSSPSNAQRKGAEEDNKEQHEQPSSTHSAPDAVVDLVTAAFTPSVASSTVRQSGGGARHGHDSSSQEDEEAVRRRRRNCGGPRKEITFADEVRASLEETHSRPIVRLPLQYPVLVTDELCEPQAATNAPPHRSAGFAPPAVEENGERKDESSSTPALPGSSGSLSSRSSITAAALQLSVDLIPSPDMNAVMSSTTGRQLTRGNGQTTPPPSSPQHEQEQLVTNMCHAFIILGQSPSTDQQDEGEAIANHAPPHPYAKPTTSSQVPYLSETLESVDNGGTGVIGVPHATGLKATGREEENVVLDFMTDQPGCVLLDTTPLADEFISRFITHLPEKQKDSAASGYTFLCDRASVNAGQATTQARVSQRTPPYSCVRASSESCYAHILDTLVDNEPRDPSDWSGSSVTVASVHPHDVWQLETAHVQRHPHIPNCFSALRVGHLVWLEHDNKEESATTGHLSTAPPLRCVAGSYPAASSENQDVHDSDSFAARRISSLSPAVCTAAVFAVPCIDIGWFSVRGNAPWKMYVATSEKESSGTTANHSVVSSSAKPSLFWNPSCGRKPGAWMADTRHILLTSGLRRQAQTAPATANSPAPDASSRTGPSAFYFFLLPDGAVLQLARIFYRSWSSARHVASKHADEHREEDQGLPQHEHLNTSRKRRRDSDAQSEAWDTTDGHPQRAWRRLLLVLGGAVVEMSASLFAAVAAASVESEEKERTTKDVADAKNSVPPSKRRQDDAAAAVASHAKLSEQNVSMSNWIHVDIDEGSPSTECATAATKDAQLAQHTLFLLYSPAVVRKACDCVSGDKALSRDAFNVPKQTNTGGLCFNFAFQIFLTRIAALVASVLTPTLPAALQTVPTVAHEVRPARWLLENVAEGRRSAGSSKSRKAQPQAEETRPQKIIASGEANSVQPQSQLSSSTPQTPAVVDGTGRATVVSSLVAPLTSTVLPSDESPGPPQRVGVYRSLLYSDTP</sequence>
<feature type="region of interest" description="Disordered" evidence="5">
    <location>
        <begin position="1"/>
        <end position="39"/>
    </location>
</feature>
<dbReference type="InterPro" id="IPR017907">
    <property type="entry name" value="Znf_RING_CS"/>
</dbReference>
<evidence type="ECO:0000313" key="8">
    <source>
        <dbReference type="Proteomes" id="UP000037923"/>
    </source>
</evidence>
<dbReference type="SMART" id="SM00184">
    <property type="entry name" value="RING"/>
    <property type="match status" value="1"/>
</dbReference>
<gene>
    <name evidence="7" type="ORF">ABB37_00235</name>
</gene>
<organism evidence="7 8">
    <name type="scientific">Leptomonas pyrrhocoris</name>
    <name type="common">Firebug parasite</name>
    <dbReference type="NCBI Taxonomy" id="157538"/>
    <lineage>
        <taxon>Eukaryota</taxon>
        <taxon>Discoba</taxon>
        <taxon>Euglenozoa</taxon>
        <taxon>Kinetoplastea</taxon>
        <taxon>Metakinetoplastina</taxon>
        <taxon>Trypanosomatida</taxon>
        <taxon>Trypanosomatidae</taxon>
        <taxon>Leishmaniinae</taxon>
        <taxon>Leptomonas</taxon>
    </lineage>
</organism>
<keyword evidence="1" id="KW-0479">Metal-binding</keyword>
<proteinExistence type="predicted"/>
<evidence type="ECO:0000256" key="1">
    <source>
        <dbReference type="ARBA" id="ARBA00022723"/>
    </source>
</evidence>
<feature type="region of interest" description="Disordered" evidence="5">
    <location>
        <begin position="539"/>
        <end position="566"/>
    </location>
</feature>
<feature type="region of interest" description="Disordered" evidence="5">
    <location>
        <begin position="177"/>
        <end position="246"/>
    </location>
</feature>
<dbReference type="Gene3D" id="3.30.40.10">
    <property type="entry name" value="Zinc/RING finger domain, C3HC4 (zinc finger)"/>
    <property type="match status" value="1"/>
</dbReference>
<keyword evidence="8" id="KW-1185">Reference proteome</keyword>
<feature type="compositionally biased region" description="Pro residues" evidence="5">
    <location>
        <begin position="1"/>
        <end position="10"/>
    </location>
</feature>
<evidence type="ECO:0000256" key="2">
    <source>
        <dbReference type="ARBA" id="ARBA00022771"/>
    </source>
</evidence>
<dbReference type="RefSeq" id="XP_015664372.1">
    <property type="nucleotide sequence ID" value="XM_015796364.1"/>
</dbReference>
<dbReference type="InterPro" id="IPR013083">
    <property type="entry name" value="Znf_RING/FYVE/PHD"/>
</dbReference>
<dbReference type="EMBL" id="LGTL01000001">
    <property type="protein sequence ID" value="KPA85933.1"/>
    <property type="molecule type" value="Genomic_DNA"/>
</dbReference>
<dbReference type="Proteomes" id="UP000037923">
    <property type="component" value="Unassembled WGS sequence"/>
</dbReference>
<feature type="region of interest" description="Disordered" evidence="5">
    <location>
        <begin position="940"/>
        <end position="978"/>
    </location>
</feature>
<dbReference type="OrthoDB" id="1630758at2759"/>
<feature type="domain" description="RING-type" evidence="6">
    <location>
        <begin position="115"/>
        <end position="149"/>
    </location>
</feature>
<dbReference type="GeneID" id="26900533"/>
<feature type="compositionally biased region" description="Basic and acidic residues" evidence="5">
    <location>
        <begin position="1014"/>
        <end position="1025"/>
    </location>
</feature>